<dbReference type="PANTHER" id="PTHR24543">
    <property type="entry name" value="MULTICOPPER OXIDASE-RELATED"/>
    <property type="match status" value="1"/>
</dbReference>
<dbReference type="Gene3D" id="3.90.182.10">
    <property type="entry name" value="Toxin - Anthrax Protective Antigen,domain 1"/>
    <property type="match status" value="1"/>
</dbReference>
<dbReference type="InterPro" id="IPR000421">
    <property type="entry name" value="FA58C"/>
</dbReference>
<protein>
    <submittedName>
        <fullName evidence="4">Rs1 protein</fullName>
    </submittedName>
</protein>
<feature type="domain" description="PA14" evidence="3">
    <location>
        <begin position="306"/>
        <end position="455"/>
    </location>
</feature>
<gene>
    <name evidence="4" type="primary">Rs1</name>
    <name evidence="4" type="ORF">SNAT2548_LOCUS8680</name>
</gene>
<feature type="region of interest" description="Disordered" evidence="1">
    <location>
        <begin position="741"/>
        <end position="771"/>
    </location>
</feature>
<feature type="compositionally biased region" description="Basic residues" evidence="1">
    <location>
        <begin position="759"/>
        <end position="770"/>
    </location>
</feature>
<evidence type="ECO:0000313" key="4">
    <source>
        <dbReference type="EMBL" id="CAE7225405.1"/>
    </source>
</evidence>
<dbReference type="PROSITE" id="PS51820">
    <property type="entry name" value="PA14"/>
    <property type="match status" value="1"/>
</dbReference>
<feature type="region of interest" description="Disordered" evidence="1">
    <location>
        <begin position="833"/>
        <end position="854"/>
    </location>
</feature>
<dbReference type="InterPro" id="IPR037524">
    <property type="entry name" value="PA14/GLEYA"/>
</dbReference>
<comment type="caution">
    <text evidence="4">The sequence shown here is derived from an EMBL/GenBank/DDBJ whole genome shotgun (WGS) entry which is preliminary data.</text>
</comment>
<evidence type="ECO:0000256" key="1">
    <source>
        <dbReference type="SAM" id="MobiDB-lite"/>
    </source>
</evidence>
<dbReference type="Gene3D" id="2.60.120.260">
    <property type="entry name" value="Galactose-binding domain-like"/>
    <property type="match status" value="1"/>
</dbReference>
<dbReference type="OrthoDB" id="446342at2759"/>
<feature type="domain" description="F5/8 type C" evidence="2">
    <location>
        <begin position="116"/>
        <end position="194"/>
    </location>
</feature>
<dbReference type="Pfam" id="PF00754">
    <property type="entry name" value="F5_F8_type_C"/>
    <property type="match status" value="1"/>
</dbReference>
<accession>A0A812K7U9</accession>
<dbReference type="PROSITE" id="PS50022">
    <property type="entry name" value="FA58C_3"/>
    <property type="match status" value="1"/>
</dbReference>
<dbReference type="SUPFAM" id="SSF56988">
    <property type="entry name" value="Anthrax protective antigen"/>
    <property type="match status" value="1"/>
</dbReference>
<dbReference type="EMBL" id="CAJNDS010000650">
    <property type="protein sequence ID" value="CAE7225405.1"/>
    <property type="molecule type" value="Genomic_DNA"/>
</dbReference>
<evidence type="ECO:0000259" key="3">
    <source>
        <dbReference type="PROSITE" id="PS51820"/>
    </source>
</evidence>
<feature type="compositionally biased region" description="Gly residues" evidence="1">
    <location>
        <begin position="834"/>
        <end position="847"/>
    </location>
</feature>
<evidence type="ECO:0000259" key="2">
    <source>
        <dbReference type="PROSITE" id="PS50022"/>
    </source>
</evidence>
<name>A0A812K7U9_9DINO</name>
<feature type="non-terminal residue" evidence="4">
    <location>
        <position position="1"/>
    </location>
</feature>
<sequence length="1354" mass="148793">LVDGADISIADPKHAGGDQRLVINTGQHHEYSDWAVMELMTWNYGLSLEEMKEAAEYLSKKVGAGQPDGCIYEVVNVEEVDRMYSGTGEWNADKSMLDNEVGGFCTPQRHCCEALDDWMQMDLKVSRPVAGVVIQGKYPHNGVQDWVWSFKVQYKEDVASAWNTIDALFTGIASPDEKNRVFFTSPVKARFIRLTHFFFKQWACMRAAVIVCNSQAPNEMMLVEESTCSTTFRVEKRPDSDPESRHLVLAGGGTGTLERCVAYGMHEGQETVFHKPCQPDDAAQLIPARGMGLLYFNLHSAGKVATVQRGLKAEFFYGVQASTVDCTLPDVSMRQPDYVRVDAQLDYRQSNEWSGITEKDWLAGRWTGFLTIQHAGHYKFFLKVDDTVEILIDGKVLVHVGHCGWHRDVEASMDLPAGALPFVVHWMEATGGMALRVFYQGPDTKDQKVLIPTSAFSHVTDANTQLMVDASHSRGCIGNTGISRTKGSVFAPSEKATGVVCSFVPVVKTDEPVVLPTSRKRDGHWHEWWVELSDMDIECSEGKVLMSIDTEWVDEKMRVAYTCGVVAGLGYCTPSWSDQRDAQDWTPNNQQILDKLMVACPRGSLLNRLKFEYSIGGRWARFKTSCCATGGAPVGILRNGPDASRFDAMEGQYCPSGRGPSGRFVYQQRPIGPWQSIGAGHALQFDHNSGTWCIGPQCSDPVPLDPAAPGNAEPTSLALASLDVGPVSDFDGNFEAKGVGGAAGANGNKYLNGRLPKNPPKRPKPPKKPKLLVYEPEMPTYSDKCIQYGDLWKNLQETVVNDVGEETAEVSKLETEQEENAGYQDAHPCDVAGDAGGTSGTIGGGDGSDTRDQMPYDQLDGCHARDIERALVDGKETYWHDLYQTNTGLASSIVGAVCAVIPIGAIEPFGAGISMDFAGVCDGIQAAVADTIMSAPAIRQAKFYYDMAQDCNPLQTNFARLFCDIHCVRDAVVRGDRSIIRNLKQVTNKNLDQLSSWIAALLGEGFGVKSAQVDAGWLADKIDYAAAVNKRDFEKLMELLAGGDEKTTLVAIRAATESLLHALRRACRAFDDPDDPDQDSSAQQQAVLIIALGAGEVRFYVRFAAGRGWQYKSRAEGHPNMSPFLAGQPMGEDALDGKEGDYAHYPQELSDKLMLKKVTFVLLSGQKRQVEVGRLVIDYTFQAASFGTASALTARDALQRFADQALGVYKHFLNASNHVHDGKRSKGLLRAQHEVLVSLDKIWWSLRGKMDKYFDAADKEVKSFMRSLAMMQDYQQCHSGYTDLLATYKTTMRVSGRTHALLRDTWRECSNLVGELAATIGDSDAFTTFLAKEGCASSLALQTRRGAEVLRVAG</sequence>
<proteinExistence type="predicted"/>
<evidence type="ECO:0000313" key="5">
    <source>
        <dbReference type="Proteomes" id="UP000604046"/>
    </source>
</evidence>
<keyword evidence="5" id="KW-1185">Reference proteome</keyword>
<dbReference type="SUPFAM" id="SSF49785">
    <property type="entry name" value="Galactose-binding domain-like"/>
    <property type="match status" value="1"/>
</dbReference>
<dbReference type="Proteomes" id="UP000604046">
    <property type="component" value="Unassembled WGS sequence"/>
</dbReference>
<reference evidence="4" key="1">
    <citation type="submission" date="2021-02" db="EMBL/GenBank/DDBJ databases">
        <authorList>
            <person name="Dougan E. K."/>
            <person name="Rhodes N."/>
            <person name="Thang M."/>
            <person name="Chan C."/>
        </authorList>
    </citation>
    <scope>NUCLEOTIDE SEQUENCE</scope>
</reference>
<organism evidence="4 5">
    <name type="scientific">Symbiodinium natans</name>
    <dbReference type="NCBI Taxonomy" id="878477"/>
    <lineage>
        <taxon>Eukaryota</taxon>
        <taxon>Sar</taxon>
        <taxon>Alveolata</taxon>
        <taxon>Dinophyceae</taxon>
        <taxon>Suessiales</taxon>
        <taxon>Symbiodiniaceae</taxon>
        <taxon>Symbiodinium</taxon>
    </lineage>
</organism>
<dbReference type="InterPro" id="IPR008979">
    <property type="entry name" value="Galactose-bd-like_sf"/>
</dbReference>